<dbReference type="EMBL" id="CP090892">
    <property type="protein sequence ID" value="ULU04041.1"/>
    <property type="molecule type" value="Genomic_DNA"/>
</dbReference>
<feature type="transmembrane region" description="Helical" evidence="1">
    <location>
        <begin position="124"/>
        <end position="144"/>
    </location>
</feature>
<evidence type="ECO:0000313" key="3">
    <source>
        <dbReference type="Proteomes" id="UP000827892"/>
    </source>
</evidence>
<evidence type="ECO:0000256" key="1">
    <source>
        <dbReference type="SAM" id="Phobius"/>
    </source>
</evidence>
<keyword evidence="1" id="KW-0472">Membrane</keyword>
<dbReference type="AlphaFoldDB" id="A0AAE9DHK6"/>
<sequence length="145" mass="15993">MTWLCVKDFEIFKKKLFQPKRRALSVLKKDLRDVATLEGSKKHPRAIRIFGKSLGDVKDNDQQNSSIWKADLSSGSNGDRNVSMEFKNAPSAALSTFSQILKIGTSTMDSTDFPRDVDGLRLEISVNLIVFSVVVLGFGVGLVAS</sequence>
<reference evidence="2 3" key="1">
    <citation type="submission" date="2022-05" db="EMBL/GenBank/DDBJ databases">
        <title>Chromosome-level reference genomes for two strains of Caenorhabditis briggsae: an improved platform for comparative genomics.</title>
        <authorList>
            <person name="Stevens L."/>
            <person name="Andersen E.C."/>
        </authorList>
    </citation>
    <scope>NUCLEOTIDE SEQUENCE [LARGE SCALE GENOMIC DNA]</scope>
    <source>
        <strain evidence="2">QX1410_ONT</strain>
        <tissue evidence="2">Whole-organism</tissue>
    </source>
</reference>
<keyword evidence="1" id="KW-1133">Transmembrane helix</keyword>
<organism evidence="2 3">
    <name type="scientific">Caenorhabditis briggsae</name>
    <dbReference type="NCBI Taxonomy" id="6238"/>
    <lineage>
        <taxon>Eukaryota</taxon>
        <taxon>Metazoa</taxon>
        <taxon>Ecdysozoa</taxon>
        <taxon>Nematoda</taxon>
        <taxon>Chromadorea</taxon>
        <taxon>Rhabditida</taxon>
        <taxon>Rhabditina</taxon>
        <taxon>Rhabditomorpha</taxon>
        <taxon>Rhabditoidea</taxon>
        <taxon>Rhabditidae</taxon>
        <taxon>Peloderinae</taxon>
        <taxon>Caenorhabditis</taxon>
    </lineage>
</organism>
<protein>
    <submittedName>
        <fullName evidence="2">Uncharacterized protein</fullName>
    </submittedName>
</protein>
<evidence type="ECO:0000313" key="2">
    <source>
        <dbReference type="EMBL" id="ULU04041.1"/>
    </source>
</evidence>
<keyword evidence="1" id="KW-0812">Transmembrane</keyword>
<proteinExistence type="predicted"/>
<accession>A0AAE9DHK6</accession>
<dbReference type="Proteomes" id="UP000827892">
    <property type="component" value="Chromosome II"/>
</dbReference>
<gene>
    <name evidence="2" type="ORF">L3Y34_017084</name>
</gene>
<name>A0AAE9DHK6_CAEBR</name>